<organism evidence="5">
    <name type="scientific">hydrothermal vent metagenome</name>
    <dbReference type="NCBI Taxonomy" id="652676"/>
    <lineage>
        <taxon>unclassified sequences</taxon>
        <taxon>metagenomes</taxon>
        <taxon>ecological metagenomes</taxon>
    </lineage>
</organism>
<dbReference type="GO" id="GO:0006430">
    <property type="term" value="P:lysyl-tRNA aminoacylation"/>
    <property type="evidence" value="ECO:0007669"/>
    <property type="project" value="InterPro"/>
</dbReference>
<keyword evidence="3" id="KW-0067">ATP-binding</keyword>
<evidence type="ECO:0000259" key="4">
    <source>
        <dbReference type="PROSITE" id="PS50862"/>
    </source>
</evidence>
<dbReference type="NCBIfam" id="TIGR00462">
    <property type="entry name" value="genX"/>
    <property type="match status" value="1"/>
</dbReference>
<keyword evidence="5" id="KW-0251">Elongation factor</keyword>
<evidence type="ECO:0000313" key="5">
    <source>
        <dbReference type="EMBL" id="VAW38303.1"/>
    </source>
</evidence>
<feature type="domain" description="Aminoacyl-transfer RNA synthetases class-II family profile" evidence="4">
    <location>
        <begin position="10"/>
        <end position="306"/>
    </location>
</feature>
<dbReference type="InterPro" id="IPR045864">
    <property type="entry name" value="aa-tRNA-synth_II/BPL/LPL"/>
</dbReference>
<accession>A0A3B0VD81</accession>
<dbReference type="PROSITE" id="PS50862">
    <property type="entry name" value="AA_TRNA_LIGASE_II"/>
    <property type="match status" value="1"/>
</dbReference>
<evidence type="ECO:0000256" key="3">
    <source>
        <dbReference type="ARBA" id="ARBA00022840"/>
    </source>
</evidence>
<dbReference type="InterPro" id="IPR018149">
    <property type="entry name" value="Lys-tRNA-synth_II_C"/>
</dbReference>
<reference evidence="5" key="1">
    <citation type="submission" date="2018-06" db="EMBL/GenBank/DDBJ databases">
        <authorList>
            <person name="Zhirakovskaya E."/>
        </authorList>
    </citation>
    <scope>NUCLEOTIDE SEQUENCE</scope>
</reference>
<gene>
    <name evidence="5" type="ORF">MNBD_DELTA04-1685</name>
</gene>
<protein>
    <submittedName>
        <fullName evidence="5">Translation elongation factor P Lys34--(R)-beta-lysine ligase</fullName>
    </submittedName>
</protein>
<dbReference type="InterPro" id="IPR004525">
    <property type="entry name" value="EpmA"/>
</dbReference>
<dbReference type="EMBL" id="UOEY01000058">
    <property type="protein sequence ID" value="VAW38303.1"/>
    <property type="molecule type" value="Genomic_DNA"/>
</dbReference>
<dbReference type="InterPro" id="IPR006195">
    <property type="entry name" value="aa-tRNA-synth_II"/>
</dbReference>
<evidence type="ECO:0000256" key="1">
    <source>
        <dbReference type="ARBA" id="ARBA00022598"/>
    </source>
</evidence>
<dbReference type="Pfam" id="PF00152">
    <property type="entry name" value="tRNA-synt_2"/>
    <property type="match status" value="1"/>
</dbReference>
<dbReference type="GO" id="GO:0003746">
    <property type="term" value="F:translation elongation factor activity"/>
    <property type="evidence" value="ECO:0007669"/>
    <property type="project" value="UniProtKB-KW"/>
</dbReference>
<dbReference type="InterPro" id="IPR004364">
    <property type="entry name" value="Aa-tRNA-synt_II"/>
</dbReference>
<dbReference type="AlphaFoldDB" id="A0A3B0VD81"/>
<dbReference type="GO" id="GO:0005829">
    <property type="term" value="C:cytosol"/>
    <property type="evidence" value="ECO:0007669"/>
    <property type="project" value="TreeGrafter"/>
</dbReference>
<sequence>MISPRCLAQRSSLLQAVRSFFIARRYLEVDTPARLPVLLPESYILPFTSEGWFLQTSPELCMKRLLARGCPQLFQICHCFRREELGRYHQPEFTMLEWYHTGWSYLELMAECEDLVRELAGGAENQAGVCGPSTLLRDGQQIPLAPPWERLTVDAAFLRFAGMAAREALDRDCFDELLVTAVEPHLGRDRPVFLYDYPVERAALARRKKDNDAVAERFELYIAGIELANGFSELVDPDEQRQRFAAEISRRRKAGEPPVLMPERFLDDLGCLAETAGIALGLDRLFMILMGAATVADVVSFSCDDL</sequence>
<keyword evidence="1 5" id="KW-0436">Ligase</keyword>
<name>A0A3B0VD81_9ZZZZ</name>
<proteinExistence type="predicted"/>
<dbReference type="GO" id="GO:0000049">
    <property type="term" value="F:tRNA binding"/>
    <property type="evidence" value="ECO:0007669"/>
    <property type="project" value="TreeGrafter"/>
</dbReference>
<dbReference type="GO" id="GO:0004824">
    <property type="term" value="F:lysine-tRNA ligase activity"/>
    <property type="evidence" value="ECO:0007669"/>
    <property type="project" value="InterPro"/>
</dbReference>
<dbReference type="SUPFAM" id="SSF55681">
    <property type="entry name" value="Class II aaRS and biotin synthetases"/>
    <property type="match status" value="1"/>
</dbReference>
<dbReference type="PANTHER" id="PTHR42918:SF6">
    <property type="entry name" value="ELONGATION FACTOR P--(R)-BETA-LYSINE LIGASE"/>
    <property type="match status" value="1"/>
</dbReference>
<keyword evidence="5" id="KW-0648">Protein biosynthesis</keyword>
<dbReference type="PANTHER" id="PTHR42918">
    <property type="entry name" value="LYSYL-TRNA SYNTHETASE"/>
    <property type="match status" value="1"/>
</dbReference>
<dbReference type="Gene3D" id="3.30.930.10">
    <property type="entry name" value="Bira Bifunctional Protein, Domain 2"/>
    <property type="match status" value="1"/>
</dbReference>
<dbReference type="PRINTS" id="PR00982">
    <property type="entry name" value="TRNASYNTHLYS"/>
</dbReference>
<evidence type="ECO:0000256" key="2">
    <source>
        <dbReference type="ARBA" id="ARBA00022741"/>
    </source>
</evidence>
<dbReference type="GO" id="GO:0005524">
    <property type="term" value="F:ATP binding"/>
    <property type="evidence" value="ECO:0007669"/>
    <property type="project" value="UniProtKB-KW"/>
</dbReference>
<keyword evidence="2" id="KW-0547">Nucleotide-binding</keyword>